<accession>A0ABX3P556</accession>
<evidence type="ECO:0000313" key="7">
    <source>
        <dbReference type="EMBL" id="OQP55104.1"/>
    </source>
</evidence>
<feature type="domain" description="RDD" evidence="6">
    <location>
        <begin position="159"/>
        <end position="266"/>
    </location>
</feature>
<evidence type="ECO:0000256" key="3">
    <source>
        <dbReference type="ARBA" id="ARBA00022989"/>
    </source>
</evidence>
<feature type="transmembrane region" description="Helical" evidence="5">
    <location>
        <begin position="47"/>
        <end position="69"/>
    </location>
</feature>
<feature type="transmembrane region" description="Helical" evidence="5">
    <location>
        <begin position="116"/>
        <end position="134"/>
    </location>
</feature>
<dbReference type="EMBL" id="LWBO01000001">
    <property type="protein sequence ID" value="OQP55104.1"/>
    <property type="molecule type" value="Genomic_DNA"/>
</dbReference>
<dbReference type="Proteomes" id="UP000192277">
    <property type="component" value="Unassembled WGS sequence"/>
</dbReference>
<organism evidence="7 8">
    <name type="scientific">Niastella koreensis</name>
    <dbReference type="NCBI Taxonomy" id="354356"/>
    <lineage>
        <taxon>Bacteria</taxon>
        <taxon>Pseudomonadati</taxon>
        <taxon>Bacteroidota</taxon>
        <taxon>Chitinophagia</taxon>
        <taxon>Chitinophagales</taxon>
        <taxon>Chitinophagaceae</taxon>
        <taxon>Niastella</taxon>
    </lineage>
</organism>
<gene>
    <name evidence="7" type="ORF">A4D02_01945</name>
</gene>
<protein>
    <recommendedName>
        <fullName evidence="6">RDD domain-containing protein</fullName>
    </recommendedName>
</protein>
<keyword evidence="2 5" id="KW-0812">Transmembrane</keyword>
<evidence type="ECO:0000259" key="6">
    <source>
        <dbReference type="Pfam" id="PF06271"/>
    </source>
</evidence>
<evidence type="ECO:0000256" key="4">
    <source>
        <dbReference type="ARBA" id="ARBA00023136"/>
    </source>
</evidence>
<evidence type="ECO:0000256" key="5">
    <source>
        <dbReference type="SAM" id="Phobius"/>
    </source>
</evidence>
<feature type="transmembrane region" description="Helical" evidence="5">
    <location>
        <begin position="198"/>
        <end position="218"/>
    </location>
</feature>
<keyword evidence="8" id="KW-1185">Reference proteome</keyword>
<dbReference type="RefSeq" id="WP_014222673.1">
    <property type="nucleotide sequence ID" value="NZ_LWBO01000001.1"/>
</dbReference>
<keyword evidence="4 5" id="KW-0472">Membrane</keyword>
<feature type="transmembrane region" description="Helical" evidence="5">
    <location>
        <begin position="165"/>
        <end position="186"/>
    </location>
</feature>
<evidence type="ECO:0000256" key="1">
    <source>
        <dbReference type="ARBA" id="ARBA00004141"/>
    </source>
</evidence>
<comment type="subcellular location">
    <subcellularLocation>
        <location evidence="1">Membrane</location>
        <topology evidence="1">Multi-pass membrane protein</topology>
    </subcellularLocation>
</comment>
<dbReference type="InterPro" id="IPR010432">
    <property type="entry name" value="RDD"/>
</dbReference>
<dbReference type="Pfam" id="PF06271">
    <property type="entry name" value="RDD"/>
    <property type="match status" value="1"/>
</dbReference>
<evidence type="ECO:0000313" key="8">
    <source>
        <dbReference type="Proteomes" id="UP000192277"/>
    </source>
</evidence>
<feature type="transmembrane region" description="Helical" evidence="5">
    <location>
        <begin position="81"/>
        <end position="104"/>
    </location>
</feature>
<reference evidence="7 8" key="1">
    <citation type="submission" date="2016-04" db="EMBL/GenBank/DDBJ databases">
        <authorList>
            <person name="Chen L."/>
            <person name="Zhuang W."/>
            <person name="Wang G."/>
        </authorList>
    </citation>
    <scope>NUCLEOTIDE SEQUENCE [LARGE SCALE GENOMIC DNA]</scope>
    <source>
        <strain evidence="8">GR20</strain>
    </source>
</reference>
<proteinExistence type="predicted"/>
<evidence type="ECO:0000256" key="2">
    <source>
        <dbReference type="ARBA" id="ARBA00022692"/>
    </source>
</evidence>
<sequence length="298" mass="34526">MKKQTTLVIALTLLLLIFQYLLRIPYLKNLFSGSIQFQGNPQLIFDVFLSAIYMIVDLVIIVTGAIALAQSDVQQKERTYAWFRYMFVMMSIFSLLIELYYFYLSGRYLFHDLFHGIVRVIMFPCQAALVVFLIRIKPAGAVPRVNLQDYDVVVYTNSTHRFVHYLLDFIFITPIWLNIIQLFLNVRSFGWGGDFDKAFVQVAAQLMIGVAFFFYYFISEAIFCQTFGKMATRSCVVTNGVEFSNGRMFIRTLSRLIPFDKFSFLFGANWHDRASSTAVVYVDTWEKTFEDKANSDLG</sequence>
<name>A0ABX3P556_9BACT</name>
<comment type="caution">
    <text evidence="7">The sequence shown here is derived from an EMBL/GenBank/DDBJ whole genome shotgun (WGS) entry which is preliminary data.</text>
</comment>
<keyword evidence="3 5" id="KW-1133">Transmembrane helix</keyword>